<dbReference type="OrthoDB" id="9802901at2"/>
<dbReference type="RefSeq" id="WP_090040928.1">
    <property type="nucleotide sequence ID" value="NZ_FOKI01000012.1"/>
</dbReference>
<dbReference type="Gene3D" id="1.10.30.50">
    <property type="match status" value="1"/>
</dbReference>
<dbReference type="Proteomes" id="UP000198619">
    <property type="component" value="Unassembled WGS sequence"/>
</dbReference>
<dbReference type="CDD" id="cd00085">
    <property type="entry name" value="HNHc"/>
    <property type="match status" value="1"/>
</dbReference>
<keyword evidence="3" id="KW-1185">Reference proteome</keyword>
<sequence>MHKVQRNKGPLKLLEKDKEWKDSFKLNPNLKPNWEEFSKTVVKRETIDMLEQMYKGCCCYCESKIKSTSYPEIEHFKPKSKYKKLCFEYNNLHYSCKRCNISKGSYYNEDMISPSDKNPEDYIKYIGEVAVSRENNKCGTIMIDLLKLNERSDLKEERIKYLSEFSKNYELLISAIEMVLNNKDSSDINIVKPFIINFIENVKLKSKHGESYCTMIKHNFLDKIDILMEVLEEVE</sequence>
<evidence type="ECO:0000259" key="1">
    <source>
        <dbReference type="SMART" id="SM00507"/>
    </source>
</evidence>
<dbReference type="Pfam" id="PF01844">
    <property type="entry name" value="HNH"/>
    <property type="match status" value="1"/>
</dbReference>
<reference evidence="2 3" key="1">
    <citation type="submission" date="2016-10" db="EMBL/GenBank/DDBJ databases">
        <authorList>
            <person name="de Groot N.N."/>
        </authorList>
    </citation>
    <scope>NUCLEOTIDE SEQUENCE [LARGE SCALE GENOMIC DNA]</scope>
    <source>
        <strain evidence="2 3">DSM 12271</strain>
    </source>
</reference>
<dbReference type="InterPro" id="IPR013467">
    <property type="entry name" value="HNH78-like"/>
</dbReference>
<dbReference type="NCBIfam" id="TIGR02646">
    <property type="entry name" value="retron system putative HNH endonuclease"/>
    <property type="match status" value="1"/>
</dbReference>
<organism evidence="2 3">
    <name type="scientific">Clostridium frigidicarnis</name>
    <dbReference type="NCBI Taxonomy" id="84698"/>
    <lineage>
        <taxon>Bacteria</taxon>
        <taxon>Bacillati</taxon>
        <taxon>Bacillota</taxon>
        <taxon>Clostridia</taxon>
        <taxon>Eubacteriales</taxon>
        <taxon>Clostridiaceae</taxon>
        <taxon>Clostridium</taxon>
    </lineage>
</organism>
<dbReference type="AlphaFoldDB" id="A0A1I0YDQ0"/>
<dbReference type="EMBL" id="FOKI01000012">
    <property type="protein sequence ID" value="SFB11361.1"/>
    <property type="molecule type" value="Genomic_DNA"/>
</dbReference>
<proteinExistence type="predicted"/>
<dbReference type="GO" id="GO:0003676">
    <property type="term" value="F:nucleic acid binding"/>
    <property type="evidence" value="ECO:0007669"/>
    <property type="project" value="InterPro"/>
</dbReference>
<evidence type="ECO:0000313" key="2">
    <source>
        <dbReference type="EMBL" id="SFB11361.1"/>
    </source>
</evidence>
<dbReference type="SMART" id="SM00507">
    <property type="entry name" value="HNHc"/>
    <property type="match status" value="1"/>
</dbReference>
<dbReference type="InterPro" id="IPR002711">
    <property type="entry name" value="HNH"/>
</dbReference>
<protein>
    <submittedName>
        <fullName evidence="2">TIGR02646 family protein</fullName>
    </submittedName>
</protein>
<gene>
    <name evidence="2" type="ORF">SAMN04488528_1012112</name>
</gene>
<dbReference type="GO" id="GO:0008270">
    <property type="term" value="F:zinc ion binding"/>
    <property type="evidence" value="ECO:0007669"/>
    <property type="project" value="InterPro"/>
</dbReference>
<name>A0A1I0YDQ0_9CLOT</name>
<dbReference type="InterPro" id="IPR003615">
    <property type="entry name" value="HNH_nuc"/>
</dbReference>
<evidence type="ECO:0000313" key="3">
    <source>
        <dbReference type="Proteomes" id="UP000198619"/>
    </source>
</evidence>
<dbReference type="STRING" id="84698.SAMN04488528_1012112"/>
<accession>A0A1I0YDQ0</accession>
<dbReference type="GO" id="GO:0004519">
    <property type="term" value="F:endonuclease activity"/>
    <property type="evidence" value="ECO:0007669"/>
    <property type="project" value="InterPro"/>
</dbReference>
<feature type="domain" description="HNH nuclease" evidence="1">
    <location>
        <begin position="45"/>
        <end position="101"/>
    </location>
</feature>